<comment type="caution">
    <text evidence="8">The sequence shown here is derived from an EMBL/GenBank/DDBJ whole genome shotgun (WGS) entry which is preliminary data.</text>
</comment>
<dbReference type="PANTHER" id="PTHR43133:SF25">
    <property type="entry name" value="RNA POLYMERASE SIGMA FACTOR RFAY-RELATED"/>
    <property type="match status" value="1"/>
</dbReference>
<dbReference type="NCBIfam" id="TIGR02937">
    <property type="entry name" value="sigma70-ECF"/>
    <property type="match status" value="1"/>
</dbReference>
<evidence type="ECO:0000259" key="6">
    <source>
        <dbReference type="Pfam" id="PF04542"/>
    </source>
</evidence>
<keyword evidence="3" id="KW-0731">Sigma factor</keyword>
<dbReference type="InterPro" id="IPR007627">
    <property type="entry name" value="RNA_pol_sigma70_r2"/>
</dbReference>
<dbReference type="PANTHER" id="PTHR43133">
    <property type="entry name" value="RNA POLYMERASE ECF-TYPE SIGMA FACTO"/>
    <property type="match status" value="1"/>
</dbReference>
<evidence type="ECO:0000256" key="5">
    <source>
        <dbReference type="SAM" id="MobiDB-lite"/>
    </source>
</evidence>
<feature type="domain" description="RNA polymerase sigma factor 70 region 4 type 2" evidence="7">
    <location>
        <begin position="115"/>
        <end position="161"/>
    </location>
</feature>
<dbReference type="GO" id="GO:0003677">
    <property type="term" value="F:DNA binding"/>
    <property type="evidence" value="ECO:0007669"/>
    <property type="project" value="InterPro"/>
</dbReference>
<feature type="domain" description="RNA polymerase sigma-70 region 2" evidence="6">
    <location>
        <begin position="17"/>
        <end position="83"/>
    </location>
</feature>
<accession>A0A853C6Y4</accession>
<dbReference type="InterPro" id="IPR013325">
    <property type="entry name" value="RNA_pol_sigma_r2"/>
</dbReference>
<reference evidence="8 9" key="1">
    <citation type="submission" date="2020-07" db="EMBL/GenBank/DDBJ databases">
        <title>Sequencing the genomes of 1000 actinobacteria strains.</title>
        <authorList>
            <person name="Klenk H.-P."/>
        </authorList>
    </citation>
    <scope>NUCLEOTIDE SEQUENCE [LARGE SCALE GENOMIC DNA]</scope>
    <source>
        <strain evidence="8 9">DSM 103833</strain>
    </source>
</reference>
<evidence type="ECO:0000256" key="3">
    <source>
        <dbReference type="ARBA" id="ARBA00023082"/>
    </source>
</evidence>
<dbReference type="Pfam" id="PF04542">
    <property type="entry name" value="Sigma70_r2"/>
    <property type="match status" value="1"/>
</dbReference>
<dbReference type="InterPro" id="IPR014284">
    <property type="entry name" value="RNA_pol_sigma-70_dom"/>
</dbReference>
<dbReference type="AlphaFoldDB" id="A0A853C6Y4"/>
<name>A0A853C6Y4_9ACTN</name>
<dbReference type="GO" id="GO:0016987">
    <property type="term" value="F:sigma factor activity"/>
    <property type="evidence" value="ECO:0007669"/>
    <property type="project" value="UniProtKB-KW"/>
</dbReference>
<evidence type="ECO:0000256" key="1">
    <source>
        <dbReference type="ARBA" id="ARBA00010641"/>
    </source>
</evidence>
<evidence type="ECO:0000259" key="7">
    <source>
        <dbReference type="Pfam" id="PF08281"/>
    </source>
</evidence>
<comment type="similarity">
    <text evidence="1">Belongs to the sigma-70 factor family. ECF subfamily.</text>
</comment>
<keyword evidence="2" id="KW-0805">Transcription regulation</keyword>
<dbReference type="InterPro" id="IPR013324">
    <property type="entry name" value="RNA_pol_sigma_r3/r4-like"/>
</dbReference>
<dbReference type="Gene3D" id="1.10.10.10">
    <property type="entry name" value="Winged helix-like DNA-binding domain superfamily/Winged helix DNA-binding domain"/>
    <property type="match status" value="1"/>
</dbReference>
<evidence type="ECO:0000256" key="4">
    <source>
        <dbReference type="ARBA" id="ARBA00023163"/>
    </source>
</evidence>
<dbReference type="SUPFAM" id="SSF88946">
    <property type="entry name" value="Sigma2 domain of RNA polymerase sigma factors"/>
    <property type="match status" value="1"/>
</dbReference>
<gene>
    <name evidence="8" type="ORF">HNR19_003697</name>
</gene>
<dbReference type="Pfam" id="PF08281">
    <property type="entry name" value="Sigma70_r4_2"/>
    <property type="match status" value="1"/>
</dbReference>
<keyword evidence="4" id="KW-0804">Transcription</keyword>
<dbReference type="Gene3D" id="1.10.1740.10">
    <property type="match status" value="1"/>
</dbReference>
<protein>
    <submittedName>
        <fullName evidence="8">RNA polymerase sigma-70 factor (ECF subfamily)</fullName>
    </submittedName>
</protein>
<dbReference type="SUPFAM" id="SSF88659">
    <property type="entry name" value="Sigma3 and sigma4 domains of RNA polymerase sigma factors"/>
    <property type="match status" value="1"/>
</dbReference>
<evidence type="ECO:0000313" key="8">
    <source>
        <dbReference type="EMBL" id="NYJ02999.1"/>
    </source>
</evidence>
<keyword evidence="9" id="KW-1185">Reference proteome</keyword>
<dbReference type="InterPro" id="IPR039425">
    <property type="entry name" value="RNA_pol_sigma-70-like"/>
</dbReference>
<organism evidence="8 9">
    <name type="scientific">Nocardioides thalensis</name>
    <dbReference type="NCBI Taxonomy" id="1914755"/>
    <lineage>
        <taxon>Bacteria</taxon>
        <taxon>Bacillati</taxon>
        <taxon>Actinomycetota</taxon>
        <taxon>Actinomycetes</taxon>
        <taxon>Propionibacteriales</taxon>
        <taxon>Nocardioidaceae</taxon>
        <taxon>Nocardioides</taxon>
    </lineage>
</organism>
<dbReference type="Proteomes" id="UP000530424">
    <property type="component" value="Unassembled WGS sequence"/>
</dbReference>
<evidence type="ECO:0000256" key="2">
    <source>
        <dbReference type="ARBA" id="ARBA00023015"/>
    </source>
</evidence>
<sequence length="192" mass="21203">MDHVDRAERAERFRRVYDEHFDAILGYALRRASADDAADLAADTFLVAWRRLGDVPEPPATRLWLYGVARRCLANQRRGARRRDDLAAVLRADLLSVVPDHSAATVARVDAAAGIDRLPVGEREVVRLATWEGLEPREIAEVLGLSAVAVRKRLSRARARLRDEEGAGHDPSAGGHEPGVRPLTATPEEGHR</sequence>
<feature type="region of interest" description="Disordered" evidence="5">
    <location>
        <begin position="159"/>
        <end position="192"/>
    </location>
</feature>
<dbReference type="GO" id="GO:0006352">
    <property type="term" value="P:DNA-templated transcription initiation"/>
    <property type="evidence" value="ECO:0007669"/>
    <property type="project" value="InterPro"/>
</dbReference>
<dbReference type="RefSeq" id="WP_179669298.1">
    <property type="nucleotide sequence ID" value="NZ_JACCFP010000001.1"/>
</dbReference>
<dbReference type="EMBL" id="JACCFP010000001">
    <property type="protein sequence ID" value="NYJ02999.1"/>
    <property type="molecule type" value="Genomic_DNA"/>
</dbReference>
<evidence type="ECO:0000313" key="9">
    <source>
        <dbReference type="Proteomes" id="UP000530424"/>
    </source>
</evidence>
<proteinExistence type="inferred from homology"/>
<dbReference type="InterPro" id="IPR036388">
    <property type="entry name" value="WH-like_DNA-bd_sf"/>
</dbReference>
<dbReference type="InterPro" id="IPR013249">
    <property type="entry name" value="RNA_pol_sigma70_r4_t2"/>
</dbReference>